<proteinExistence type="predicted"/>
<feature type="compositionally biased region" description="Low complexity" evidence="2">
    <location>
        <begin position="252"/>
        <end position="274"/>
    </location>
</feature>
<protein>
    <recommendedName>
        <fullName evidence="5">BEN domain-containing protein</fullName>
    </recommendedName>
</protein>
<accession>A0A8W8JI19</accession>
<feature type="coiled-coil region" evidence="1">
    <location>
        <begin position="351"/>
        <end position="378"/>
    </location>
</feature>
<keyword evidence="1" id="KW-0175">Coiled coil</keyword>
<organism evidence="3 4">
    <name type="scientific">Magallana gigas</name>
    <name type="common">Pacific oyster</name>
    <name type="synonym">Crassostrea gigas</name>
    <dbReference type="NCBI Taxonomy" id="29159"/>
    <lineage>
        <taxon>Eukaryota</taxon>
        <taxon>Metazoa</taxon>
        <taxon>Spiralia</taxon>
        <taxon>Lophotrochozoa</taxon>
        <taxon>Mollusca</taxon>
        <taxon>Bivalvia</taxon>
        <taxon>Autobranchia</taxon>
        <taxon>Pteriomorphia</taxon>
        <taxon>Ostreida</taxon>
        <taxon>Ostreoidea</taxon>
        <taxon>Ostreidae</taxon>
        <taxon>Magallana</taxon>
    </lineage>
</organism>
<reference evidence="3" key="1">
    <citation type="submission" date="2022-08" db="UniProtKB">
        <authorList>
            <consortium name="EnsemblMetazoa"/>
        </authorList>
    </citation>
    <scope>IDENTIFICATION</scope>
    <source>
        <strain evidence="3">05x7-T-G4-1.051#20</strain>
    </source>
</reference>
<dbReference type="EnsemblMetazoa" id="G19234.1">
    <property type="protein sequence ID" value="G19234.1:cds"/>
    <property type="gene ID" value="G19234"/>
</dbReference>
<evidence type="ECO:0000256" key="2">
    <source>
        <dbReference type="SAM" id="MobiDB-lite"/>
    </source>
</evidence>
<dbReference type="AlphaFoldDB" id="A0A8W8JI19"/>
<sequence length="519" mass="56550">MSGRRRVRLPGRFLEGAIIWYVVQFTMDSQLSDPISADAIEDEDGHTGEERTFKVGDSCSAVWRDGVNYEGKILFASELAEKKKKEMQKKAETAVKNAEEIFKTCMRNEVGSNSTISTPMSTVPSTSSSCLTSLSSLPSTSTFSPNTTPLSTQQSTIPHNTTLLSTSQSTPTCSPSMDPLSTYPTPSAFSPNMTPLPIYPPTLPLTTTPFTYQPPSTHPFNMACLPVYPTPPSVPSDNPPVSTAPLPPPLPSNSSTNLATSSSFQHQSSFPSNSDNIPMSTYQNLSSFSPNTVSSFQSPLTPSSSNPISSSNPLLNFSSLTSNSSHPLDNIVPCGSCEVKEQSIKGLQSFADQLERDLNFWRTEASRLKAELDLLRQEEEEGKVSIYSSSDHYMPKRGTKINKCHYKFLENGATVPVEYTQLVEGHHLYVPVTWLSDIQGAFKGKTKSCAFKLMINGFFEPHEMVGKTGCKVADTPLGKALKAYALKTFMMDGKAAIAAINAKIGTMVRAFKKMESDST</sequence>
<evidence type="ECO:0000313" key="3">
    <source>
        <dbReference type="EnsemblMetazoa" id="G19234.1:cds"/>
    </source>
</evidence>
<evidence type="ECO:0008006" key="5">
    <source>
        <dbReference type="Google" id="ProtNLM"/>
    </source>
</evidence>
<evidence type="ECO:0000313" key="4">
    <source>
        <dbReference type="Proteomes" id="UP000005408"/>
    </source>
</evidence>
<name>A0A8W8JI19_MAGGI</name>
<dbReference type="Proteomes" id="UP000005408">
    <property type="component" value="Unassembled WGS sequence"/>
</dbReference>
<keyword evidence="4" id="KW-1185">Reference proteome</keyword>
<evidence type="ECO:0000256" key="1">
    <source>
        <dbReference type="SAM" id="Coils"/>
    </source>
</evidence>
<feature type="region of interest" description="Disordered" evidence="2">
    <location>
        <begin position="233"/>
        <end position="283"/>
    </location>
</feature>